<dbReference type="GO" id="GO:0000155">
    <property type="term" value="F:phosphorelay sensor kinase activity"/>
    <property type="evidence" value="ECO:0007669"/>
    <property type="project" value="InterPro"/>
</dbReference>
<dbReference type="InterPro" id="IPR035965">
    <property type="entry name" value="PAS-like_dom_sf"/>
</dbReference>
<dbReference type="Gene3D" id="1.10.287.130">
    <property type="match status" value="1"/>
</dbReference>
<protein>
    <recommendedName>
        <fullName evidence="2">histidine kinase</fullName>
        <ecNumber evidence="2">2.7.13.3</ecNumber>
    </recommendedName>
</protein>
<feature type="coiled-coil region" evidence="6">
    <location>
        <begin position="217"/>
        <end position="244"/>
    </location>
</feature>
<keyword evidence="10" id="KW-1185">Reference proteome</keyword>
<evidence type="ECO:0000256" key="6">
    <source>
        <dbReference type="SAM" id="Coils"/>
    </source>
</evidence>
<keyword evidence="6" id="KW-0175">Coiled coil</keyword>
<dbReference type="SUPFAM" id="SSF55874">
    <property type="entry name" value="ATPase domain of HSP90 chaperone/DNA topoisomerase II/histidine kinase"/>
    <property type="match status" value="1"/>
</dbReference>
<dbReference type="Gene3D" id="3.30.565.10">
    <property type="entry name" value="Histidine kinase-like ATPase, C-terminal domain"/>
    <property type="match status" value="1"/>
</dbReference>
<dbReference type="GO" id="GO:0005886">
    <property type="term" value="C:plasma membrane"/>
    <property type="evidence" value="ECO:0007669"/>
    <property type="project" value="TreeGrafter"/>
</dbReference>
<dbReference type="Proteomes" id="UP000268192">
    <property type="component" value="Chromosome"/>
</dbReference>
<dbReference type="SUPFAM" id="SSF55785">
    <property type="entry name" value="PYP-like sensor domain (PAS domain)"/>
    <property type="match status" value="2"/>
</dbReference>
<evidence type="ECO:0000259" key="8">
    <source>
        <dbReference type="PROSITE" id="PS50109"/>
    </source>
</evidence>
<dbReference type="InterPro" id="IPR005467">
    <property type="entry name" value="His_kinase_dom"/>
</dbReference>
<dbReference type="RefSeq" id="WP_126007322.1">
    <property type="nucleotide sequence ID" value="NZ_CP032509.1"/>
</dbReference>
<dbReference type="CDD" id="cd00075">
    <property type="entry name" value="HATPase"/>
    <property type="match status" value="1"/>
</dbReference>
<dbReference type="EMBL" id="CP032509">
    <property type="protein sequence ID" value="AZN70290.1"/>
    <property type="molecule type" value="Genomic_DNA"/>
</dbReference>
<dbReference type="Pfam" id="PF02518">
    <property type="entry name" value="HATPase_c"/>
    <property type="match status" value="1"/>
</dbReference>
<dbReference type="CDD" id="cd00082">
    <property type="entry name" value="HisKA"/>
    <property type="match status" value="1"/>
</dbReference>
<evidence type="ECO:0000256" key="2">
    <source>
        <dbReference type="ARBA" id="ARBA00012438"/>
    </source>
</evidence>
<dbReference type="SUPFAM" id="SSF47384">
    <property type="entry name" value="Homodimeric domain of signal transducing histidine kinase"/>
    <property type="match status" value="1"/>
</dbReference>
<dbReference type="EC" id="2.7.13.3" evidence="2"/>
<dbReference type="Pfam" id="PF00512">
    <property type="entry name" value="HisKA"/>
    <property type="match status" value="1"/>
</dbReference>
<dbReference type="InterPro" id="IPR003661">
    <property type="entry name" value="HisK_dim/P_dom"/>
</dbReference>
<dbReference type="SMART" id="SM00388">
    <property type="entry name" value="HisKA"/>
    <property type="match status" value="1"/>
</dbReference>
<dbReference type="OrthoDB" id="9797304at2"/>
<evidence type="ECO:0000256" key="3">
    <source>
        <dbReference type="ARBA" id="ARBA00022553"/>
    </source>
</evidence>
<dbReference type="SMART" id="SM00091">
    <property type="entry name" value="PAS"/>
    <property type="match status" value="3"/>
</dbReference>
<dbReference type="PANTHER" id="PTHR43047">
    <property type="entry name" value="TWO-COMPONENT HISTIDINE PROTEIN KINASE"/>
    <property type="match status" value="1"/>
</dbReference>
<proteinExistence type="predicted"/>
<accession>A0A3S9B038</accession>
<dbReference type="InterPro" id="IPR036890">
    <property type="entry name" value="HATPase_C_sf"/>
</dbReference>
<dbReference type="InterPro" id="IPR003594">
    <property type="entry name" value="HATPase_dom"/>
</dbReference>
<keyword evidence="4" id="KW-0808">Transferase</keyword>
<dbReference type="SMART" id="SM00387">
    <property type="entry name" value="HATPase_c"/>
    <property type="match status" value="1"/>
</dbReference>
<feature type="compositionally biased region" description="Polar residues" evidence="7">
    <location>
        <begin position="1"/>
        <end position="10"/>
    </location>
</feature>
<dbReference type="KEGG" id="abaw:D5400_02455"/>
<evidence type="ECO:0000313" key="10">
    <source>
        <dbReference type="Proteomes" id="UP000268192"/>
    </source>
</evidence>
<dbReference type="InterPro" id="IPR000014">
    <property type="entry name" value="PAS"/>
</dbReference>
<evidence type="ECO:0000313" key="9">
    <source>
        <dbReference type="EMBL" id="AZN70290.1"/>
    </source>
</evidence>
<feature type="domain" description="Histidine kinase" evidence="8">
    <location>
        <begin position="623"/>
        <end position="840"/>
    </location>
</feature>
<evidence type="ECO:0000256" key="5">
    <source>
        <dbReference type="ARBA" id="ARBA00022777"/>
    </source>
</evidence>
<dbReference type="PROSITE" id="PS50109">
    <property type="entry name" value="HIS_KIN"/>
    <property type="match status" value="1"/>
</dbReference>
<dbReference type="Pfam" id="PF12860">
    <property type="entry name" value="PAS_7"/>
    <property type="match status" value="2"/>
</dbReference>
<dbReference type="Gene3D" id="3.30.450.20">
    <property type="entry name" value="PAS domain"/>
    <property type="match status" value="2"/>
</dbReference>
<feature type="region of interest" description="Disordered" evidence="7">
    <location>
        <begin position="1"/>
        <end position="24"/>
    </location>
</feature>
<evidence type="ECO:0000256" key="4">
    <source>
        <dbReference type="ARBA" id="ARBA00022679"/>
    </source>
</evidence>
<reference evidence="9 10" key="1">
    <citation type="submission" date="2018-09" db="EMBL/GenBank/DDBJ databases">
        <title>Marinorhizobium profundi gen. nov., sp. nov., isolated from a deep-sea sediment sample from the New Britain Trench and proposal of Marinorhizobiaceae fam. nov. in the order Rhizobiales of the class Alphaproteobacteria.</title>
        <authorList>
            <person name="Cao J."/>
        </authorList>
    </citation>
    <scope>NUCLEOTIDE SEQUENCE [LARGE SCALE GENOMIC DNA]</scope>
    <source>
        <strain evidence="9 10">WS11</strain>
    </source>
</reference>
<sequence length="848" mass="92972">MSGSDGTQSAPDDGSADDGTRPAASRGYLRKPIWTSSFAGSSALIVAPDLAFAAEAIPLPFGWALSSIDVVGGATVIGAVSAALLSAIWLIREKAKIEAENVELKVRLGDATTQIDRYDALIVDKDRRIIVWDGDDNSAVLLGDLPTEAGAPETRAAFLAFGRWLEAKSAALLENAVDLLRARGETFDVVIETQRGQLLEAQGRVSGGRAFVRFLALGDLRAELASLKAERDRLATTMETIQNVLDAIDQPFWVRQADGRLLWVNSAYAHAVEAVDGEDAVRRELELIGTHQRERIRMAATPDRPFADKLSTVVRGNRTIYDVVEARSTMGVAGMASDISDVEAVREELARTLRSHSETLDHLATAVAIFDREQRLQFYNQAFQKLFGLETPFLETRPGNAEFLERLRVDGKLPEQHSWRDWKDQMLAVYQSVEPQQNFWYLPDGRTLNVFATAHPQGGATWVFENLTEQVDLEQRYNTLVKVQGETIDHLAEAVCVFGADGRLKLSNPAFRVLWGIGEAEAQPGTHISTITRVCEPAYPEDDGWRNFSAIITSLDEERRSYSGRFDLKTGLILDYAVVPLPNAQTMLTFVNVTDGARVEKALTEKNDALRKADALKNDFVKHVSYELRTPLTNIIGFADLLRTETTGPLNPKQAEYVEHIATSSSVLLMIVNDILDLATVDAGIMTLERSEIDIAELLDEAASLMSDRLKEGDLTLAVDAPAHPGTFVADRQRVRQILSKLLSNAANFAPEGSQIQLRCRREAGDIVFSVSDQGPGIPAHMLQTIFSRFESHGSGGRRRGAGLGLSIVDSFVSLHDGRVEVDSVEGRGTTIICRLPAGSRLETVAAE</sequence>
<gene>
    <name evidence="9" type="ORF">D5400_02455</name>
</gene>
<dbReference type="AlphaFoldDB" id="A0A3S9B038"/>
<keyword evidence="5" id="KW-0418">Kinase</keyword>
<evidence type="ECO:0000256" key="1">
    <source>
        <dbReference type="ARBA" id="ARBA00000085"/>
    </source>
</evidence>
<comment type="catalytic activity">
    <reaction evidence="1">
        <text>ATP + protein L-histidine = ADP + protein N-phospho-L-histidine.</text>
        <dbReference type="EC" id="2.7.13.3"/>
    </reaction>
</comment>
<name>A0A3S9B038_9HYPH</name>
<dbReference type="InterPro" id="IPR036097">
    <property type="entry name" value="HisK_dim/P_sf"/>
</dbReference>
<dbReference type="PRINTS" id="PR00344">
    <property type="entry name" value="BCTRLSENSOR"/>
</dbReference>
<organism evidence="9 10">
    <name type="scientific">Georhizobium profundi</name>
    <dbReference type="NCBI Taxonomy" id="2341112"/>
    <lineage>
        <taxon>Bacteria</taxon>
        <taxon>Pseudomonadati</taxon>
        <taxon>Pseudomonadota</taxon>
        <taxon>Alphaproteobacteria</taxon>
        <taxon>Hyphomicrobiales</taxon>
        <taxon>Rhizobiaceae</taxon>
        <taxon>Georhizobium</taxon>
    </lineage>
</organism>
<evidence type="ECO:0000256" key="7">
    <source>
        <dbReference type="SAM" id="MobiDB-lite"/>
    </source>
</evidence>
<keyword evidence="3" id="KW-0597">Phosphoprotein</keyword>
<dbReference type="InterPro" id="IPR004358">
    <property type="entry name" value="Sig_transdc_His_kin-like_C"/>
</dbReference>
<dbReference type="PANTHER" id="PTHR43047:SF72">
    <property type="entry name" value="OSMOSENSING HISTIDINE PROTEIN KINASE SLN1"/>
    <property type="match status" value="1"/>
</dbReference>
<dbReference type="GO" id="GO:0009927">
    <property type="term" value="F:histidine phosphotransfer kinase activity"/>
    <property type="evidence" value="ECO:0007669"/>
    <property type="project" value="TreeGrafter"/>
</dbReference>